<gene>
    <name evidence="1" type="ORF">HX829_23930</name>
</gene>
<comment type="caution">
    <text evidence="1">The sequence shown here is derived from an EMBL/GenBank/DDBJ whole genome shotgun (WGS) entry which is preliminary data.</text>
</comment>
<sequence>MTMYFAINTPSNLITDVISTSYTPTDTKLNRFVLTNDKSLTAYYKHCKKNPGLLMDIGELMSKSSHVNDQVTKGRVGTATPKTQRLRDEPAYKHVSREDQIAHWIDQHPSATPWDLDFEFCLGITAAKAYINKYGL</sequence>
<dbReference type="RefSeq" id="WP_177145169.1">
    <property type="nucleotide sequence ID" value="NZ_JACAPU010000030.1"/>
</dbReference>
<evidence type="ECO:0000313" key="1">
    <source>
        <dbReference type="EMBL" id="NWB49539.1"/>
    </source>
</evidence>
<dbReference type="AlphaFoldDB" id="A0A7Y7WJF6"/>
<name>A0A7Y7WJF6_9PSED</name>
<dbReference type="EMBL" id="JACAPU010000030">
    <property type="protein sequence ID" value="NWB49539.1"/>
    <property type="molecule type" value="Genomic_DNA"/>
</dbReference>
<proteinExistence type="predicted"/>
<reference evidence="1 2" key="1">
    <citation type="submission" date="2020-04" db="EMBL/GenBank/DDBJ databases">
        <title>Molecular characterization of pseudomonads from Agaricus bisporus reveal novel blotch 2 pathogens in Western Europe.</title>
        <authorList>
            <person name="Taparia T."/>
            <person name="Krijger M."/>
            <person name="Haynes E."/>
            <person name="Elpinstone J.G."/>
            <person name="Noble R."/>
            <person name="Van Der Wolf J."/>
        </authorList>
    </citation>
    <scope>NUCLEOTIDE SEQUENCE [LARGE SCALE GENOMIC DNA]</scope>
    <source>
        <strain evidence="1 2">F1001</strain>
    </source>
</reference>
<protein>
    <submittedName>
        <fullName evidence="1">Uncharacterized protein</fullName>
    </submittedName>
</protein>
<dbReference type="Proteomes" id="UP000582981">
    <property type="component" value="Unassembled WGS sequence"/>
</dbReference>
<accession>A0A7Y7WJF6</accession>
<organism evidence="1 2">
    <name type="scientific">Pseudomonas gingeri</name>
    <dbReference type="NCBI Taxonomy" id="117681"/>
    <lineage>
        <taxon>Bacteria</taxon>
        <taxon>Pseudomonadati</taxon>
        <taxon>Pseudomonadota</taxon>
        <taxon>Gammaproteobacteria</taxon>
        <taxon>Pseudomonadales</taxon>
        <taxon>Pseudomonadaceae</taxon>
        <taxon>Pseudomonas</taxon>
    </lineage>
</organism>
<evidence type="ECO:0000313" key="2">
    <source>
        <dbReference type="Proteomes" id="UP000582981"/>
    </source>
</evidence>